<name>A0A8J5QJU4_9ASCO</name>
<evidence type="ECO:0000256" key="2">
    <source>
        <dbReference type="ARBA" id="ARBA00022694"/>
    </source>
</evidence>
<dbReference type="PANTHER" id="PTHR22731:SF3">
    <property type="entry name" value="RIBONUCLEASES P_MRP PROTEIN SUBUNIT POP1"/>
    <property type="match status" value="1"/>
</dbReference>
<dbReference type="EMBL" id="JAGSYN010000137">
    <property type="protein sequence ID" value="KAG7663463.1"/>
    <property type="molecule type" value="Genomic_DNA"/>
</dbReference>
<evidence type="ECO:0000259" key="5">
    <source>
        <dbReference type="Pfam" id="PF08170"/>
    </source>
</evidence>
<keyword evidence="7" id="KW-1185">Reference proteome</keyword>
<dbReference type="AlphaFoldDB" id="A0A8J5QJU4"/>
<dbReference type="GO" id="GO:0001682">
    <property type="term" value="P:tRNA 5'-leader removal"/>
    <property type="evidence" value="ECO:0007669"/>
    <property type="project" value="InterPro"/>
</dbReference>
<evidence type="ECO:0000259" key="4">
    <source>
        <dbReference type="Pfam" id="PF06978"/>
    </source>
</evidence>
<comment type="caution">
    <text evidence="6">The sequence shown here is derived from an EMBL/GenBank/DDBJ whole genome shotgun (WGS) entry which is preliminary data.</text>
</comment>
<evidence type="ECO:0000256" key="3">
    <source>
        <dbReference type="ARBA" id="ARBA00023242"/>
    </source>
</evidence>
<dbReference type="GO" id="GO:0005655">
    <property type="term" value="C:nucleolar ribonuclease P complex"/>
    <property type="evidence" value="ECO:0007669"/>
    <property type="project" value="InterPro"/>
</dbReference>
<reference evidence="6 7" key="1">
    <citation type="journal article" date="2021" name="DNA Res.">
        <title>Genome analysis of Candida subhashii reveals its hybrid nature and dual mitochondrial genome conformations.</title>
        <authorList>
            <person name="Mixao V."/>
            <person name="Hegedusova E."/>
            <person name="Saus E."/>
            <person name="Pryszcz L.P."/>
            <person name="Cillingova A."/>
            <person name="Nosek J."/>
            <person name="Gabaldon T."/>
        </authorList>
    </citation>
    <scope>NUCLEOTIDE SEQUENCE [LARGE SCALE GENOMIC DNA]</scope>
    <source>
        <strain evidence="6 7">CBS 10753</strain>
    </source>
</reference>
<dbReference type="Pfam" id="PF08170">
    <property type="entry name" value="POPLD"/>
    <property type="match status" value="1"/>
</dbReference>
<proteinExistence type="predicted"/>
<dbReference type="OrthoDB" id="442863at2759"/>
<evidence type="ECO:0000313" key="6">
    <source>
        <dbReference type="EMBL" id="KAG7663463.1"/>
    </source>
</evidence>
<evidence type="ECO:0000313" key="7">
    <source>
        <dbReference type="Proteomes" id="UP000694255"/>
    </source>
</evidence>
<feature type="domain" description="POPLD" evidence="5">
    <location>
        <begin position="504"/>
        <end position="600"/>
    </location>
</feature>
<keyword evidence="3" id="KW-0539">Nucleus</keyword>
<evidence type="ECO:0000256" key="1">
    <source>
        <dbReference type="ARBA" id="ARBA00004123"/>
    </source>
</evidence>
<protein>
    <submittedName>
        <fullName evidence="6">POP1</fullName>
    </submittedName>
</protein>
<dbReference type="Pfam" id="PF06978">
    <property type="entry name" value="POP1_N"/>
    <property type="match status" value="1"/>
</dbReference>
<organism evidence="6 7">
    <name type="scientific">[Candida] subhashii</name>
    <dbReference type="NCBI Taxonomy" id="561895"/>
    <lineage>
        <taxon>Eukaryota</taxon>
        <taxon>Fungi</taxon>
        <taxon>Dikarya</taxon>
        <taxon>Ascomycota</taxon>
        <taxon>Saccharomycotina</taxon>
        <taxon>Pichiomycetes</taxon>
        <taxon>Debaryomycetaceae</taxon>
        <taxon>Spathaspora</taxon>
    </lineage>
</organism>
<dbReference type="InterPro" id="IPR009723">
    <property type="entry name" value="Pop1_N"/>
</dbReference>
<comment type="subcellular location">
    <subcellularLocation>
        <location evidence="1">Nucleus</location>
    </subcellularLocation>
</comment>
<dbReference type="GO" id="GO:0000172">
    <property type="term" value="C:ribonuclease MRP complex"/>
    <property type="evidence" value="ECO:0007669"/>
    <property type="project" value="InterPro"/>
</dbReference>
<feature type="domain" description="Pop1 N-terminal" evidence="4">
    <location>
        <begin position="42"/>
        <end position="264"/>
    </location>
</feature>
<dbReference type="InterPro" id="IPR012590">
    <property type="entry name" value="POPLD_dom"/>
</dbReference>
<accession>A0A8J5QJU4</accession>
<keyword evidence="2" id="KW-0819">tRNA processing</keyword>
<dbReference type="PANTHER" id="PTHR22731">
    <property type="entry name" value="RIBONUCLEASES P/MRP PROTEIN SUBUNIT POP1"/>
    <property type="match status" value="1"/>
</dbReference>
<dbReference type="InterPro" id="IPR039182">
    <property type="entry name" value="Pop1"/>
</dbReference>
<dbReference type="Proteomes" id="UP000694255">
    <property type="component" value="Unassembled WGS sequence"/>
</dbReference>
<dbReference type="RefSeq" id="XP_049263695.1">
    <property type="nucleotide sequence ID" value="XM_049406820.1"/>
</dbReference>
<gene>
    <name evidence="6" type="ORF">J8A68_003010</name>
</gene>
<dbReference type="GeneID" id="73469811"/>
<sequence>MSGKPNANINKKKTRLYNSRTIKTQIHDSSFENKEKLNVANFLQARKFEIKSFELSQLNSKNASSTRVFQSLPRSLRRRAASHNVKRIPKRLRLRARREMSTNGGPVKKLPKGRHIYKLLASRRLLKVAGKLKAERAVLPDMKAFQAKLNLRAQYKLLSKQLKEVYESGHDRAKLNNSVGARDITGLNQLADRPMGNIKYRKRQKEFVWTPTHIWHAKRFKMMKLHGYQIPYTPTQKCFKSMNRQYKAKAVAFDTSYYCSLILNIDQEELFDEVLRRLTNKSSVSKKIKQGEKSYNDWIYIDSKQLCKGFIYANLETNSILVRVFPSVYTRLFTALQTKLEDFPTCSIHDCRFSLGSIELSGPMALSSLSKVFHFSEKLPPAILDIWGSLANIKDSGLVPIGTTFTFHIQDPRVWKRPSKFPYSLKESKSIYDIIISLSSSSSPQMISPKVIEDLFTPEGRYTSYKDQLTLKEIGRFYGNLNKQPSDISHSQIPILVSKTASQTWTVITPWYWVLPVWSRLVHVRDVKPGGIQQVYQFNFENGLASFPQDYPWLYDGWVSNDVVEQANKLKDGRLPRSQVTIEAAEGKVSTVFRAHSCDWHSLRNLHHLVKYSGLSDEKLFSRTAQFAEFLEDLERKLKTGHDVIQVARSLYKEVADPKDPVVEIYDSKNVQHVAFFNNDPTSRCENVATIVQTKIPVIQISLTLVNDGTISNNARIYINEHNSMKNHTLPSDFNMIGFVTTGGMNLNRGKCTGIATIVASKQHLDEKKIYIRNVGTTKLYLAEYKVIS</sequence>